<dbReference type="Gene3D" id="3.40.50.720">
    <property type="entry name" value="NAD(P)-binding Rossmann-like Domain"/>
    <property type="match status" value="1"/>
</dbReference>
<sequence>MDLLLKDKVVIVTGGGQGIGGAISRRLAEEGAIPVILARRPPDPAFLADLAALHPKAGFVQVDLSMDAEIRRAVDTVHARWGQVWGLVNNAGTNDGVDLNAGPDAFRASLDQNLIHYYTLTHLLQDDLKAQQGAIVNISSKTGVTGQGSTSAYVAAKAAQLGLTREWAAAFAPHGVRVNAVIPAEVLTPMYDAWLDTFPDRAEKLAEITRRIPLGQRMTLDTEMADTVVFTLSPRAGHTTGQWLFVDGGYVHLDRAMAGLRD</sequence>
<dbReference type="GO" id="GO:0016616">
    <property type="term" value="F:oxidoreductase activity, acting on the CH-OH group of donors, NAD or NADP as acceptor"/>
    <property type="evidence" value="ECO:0007669"/>
    <property type="project" value="TreeGrafter"/>
</dbReference>
<dbReference type="PANTHER" id="PTHR42760">
    <property type="entry name" value="SHORT-CHAIN DEHYDROGENASES/REDUCTASES FAMILY MEMBER"/>
    <property type="match status" value="1"/>
</dbReference>
<evidence type="ECO:0000256" key="2">
    <source>
        <dbReference type="ARBA" id="ARBA00023002"/>
    </source>
</evidence>
<feature type="domain" description="Ketoreductase" evidence="4">
    <location>
        <begin position="8"/>
        <end position="208"/>
    </location>
</feature>
<dbReference type="PRINTS" id="PR00081">
    <property type="entry name" value="GDHRDH"/>
</dbReference>
<dbReference type="AlphaFoldDB" id="A0A6M1TTF0"/>
<evidence type="ECO:0000313" key="6">
    <source>
        <dbReference type="Proteomes" id="UP000474758"/>
    </source>
</evidence>
<proteinExistence type="inferred from homology"/>
<comment type="similarity">
    <text evidence="1 3">Belongs to the short-chain dehydrogenases/reductases (SDR) family.</text>
</comment>
<dbReference type="CDD" id="cd05233">
    <property type="entry name" value="SDR_c"/>
    <property type="match status" value="1"/>
</dbReference>
<dbReference type="Pfam" id="PF00106">
    <property type="entry name" value="adh_short"/>
    <property type="match status" value="1"/>
</dbReference>
<dbReference type="InterPro" id="IPR002347">
    <property type="entry name" value="SDR_fam"/>
</dbReference>
<dbReference type="FunFam" id="3.40.50.720:FF:000084">
    <property type="entry name" value="Short-chain dehydrogenase reductase"/>
    <property type="match status" value="1"/>
</dbReference>
<comment type="caution">
    <text evidence="5">The sequence shown here is derived from an EMBL/GenBank/DDBJ whole genome shotgun (WGS) entry which is preliminary data.</text>
</comment>
<evidence type="ECO:0000256" key="3">
    <source>
        <dbReference type="RuleBase" id="RU000363"/>
    </source>
</evidence>
<dbReference type="SUPFAM" id="SSF51735">
    <property type="entry name" value="NAD(P)-binding Rossmann-fold domains"/>
    <property type="match status" value="1"/>
</dbReference>
<keyword evidence="2" id="KW-0560">Oxidoreductase</keyword>
<name>A0A6M1TTF0_9RHOB</name>
<protein>
    <submittedName>
        <fullName evidence="5">SDR family oxidoreductase</fullName>
    </submittedName>
</protein>
<accession>A0A6M1TTF0</accession>
<dbReference type="EMBL" id="JAALFE010000010">
    <property type="protein sequence ID" value="NGQ91558.1"/>
    <property type="molecule type" value="Genomic_DNA"/>
</dbReference>
<dbReference type="PANTHER" id="PTHR42760:SF133">
    <property type="entry name" value="3-OXOACYL-[ACYL-CARRIER-PROTEIN] REDUCTASE"/>
    <property type="match status" value="1"/>
</dbReference>
<keyword evidence="6" id="KW-1185">Reference proteome</keyword>
<dbReference type="RefSeq" id="WP_165050222.1">
    <property type="nucleotide sequence ID" value="NZ_JAALFE010000010.1"/>
</dbReference>
<evidence type="ECO:0000256" key="1">
    <source>
        <dbReference type="ARBA" id="ARBA00006484"/>
    </source>
</evidence>
<evidence type="ECO:0000259" key="4">
    <source>
        <dbReference type="SMART" id="SM00822"/>
    </source>
</evidence>
<dbReference type="Proteomes" id="UP000474758">
    <property type="component" value="Unassembled WGS sequence"/>
</dbReference>
<organism evidence="5 6">
    <name type="scientific">Paragemmobacter kunshanensis</name>
    <dbReference type="NCBI Taxonomy" id="2583234"/>
    <lineage>
        <taxon>Bacteria</taxon>
        <taxon>Pseudomonadati</taxon>
        <taxon>Pseudomonadota</taxon>
        <taxon>Alphaproteobacteria</taxon>
        <taxon>Rhodobacterales</taxon>
        <taxon>Paracoccaceae</taxon>
        <taxon>Paragemmobacter</taxon>
    </lineage>
</organism>
<dbReference type="PRINTS" id="PR00080">
    <property type="entry name" value="SDRFAMILY"/>
</dbReference>
<evidence type="ECO:0000313" key="5">
    <source>
        <dbReference type="EMBL" id="NGQ91558.1"/>
    </source>
</evidence>
<dbReference type="NCBIfam" id="NF006384">
    <property type="entry name" value="PRK08628.1"/>
    <property type="match status" value="1"/>
</dbReference>
<dbReference type="InterPro" id="IPR057326">
    <property type="entry name" value="KR_dom"/>
</dbReference>
<gene>
    <name evidence="5" type="ORF">G5V65_11680</name>
</gene>
<reference evidence="5 6" key="1">
    <citation type="submission" date="2020-02" db="EMBL/GenBank/DDBJ databases">
        <title>Rhodobacter translucens sp. nov., a novel bacterium isolated from activated sludge.</title>
        <authorList>
            <person name="Liu J."/>
        </authorList>
    </citation>
    <scope>NUCLEOTIDE SEQUENCE [LARGE SCALE GENOMIC DNA]</scope>
    <source>
        <strain evidence="5 6">HX-7-19</strain>
    </source>
</reference>
<dbReference type="SMART" id="SM00822">
    <property type="entry name" value="PKS_KR"/>
    <property type="match status" value="1"/>
</dbReference>
<dbReference type="InterPro" id="IPR036291">
    <property type="entry name" value="NAD(P)-bd_dom_sf"/>
</dbReference>